<dbReference type="Pfam" id="PF04075">
    <property type="entry name" value="F420H2_quin_red"/>
    <property type="match status" value="1"/>
</dbReference>
<organism evidence="1 2">
    <name type="scientific">Actinomadura fibrosa</name>
    <dbReference type="NCBI Taxonomy" id="111802"/>
    <lineage>
        <taxon>Bacteria</taxon>
        <taxon>Bacillati</taxon>
        <taxon>Actinomycetota</taxon>
        <taxon>Actinomycetes</taxon>
        <taxon>Streptosporangiales</taxon>
        <taxon>Thermomonosporaceae</taxon>
        <taxon>Actinomadura</taxon>
    </lineage>
</organism>
<dbReference type="Gene3D" id="2.30.110.10">
    <property type="entry name" value="Electron Transport, Fmn-binding Protein, Chain A"/>
    <property type="match status" value="1"/>
</dbReference>
<evidence type="ECO:0000313" key="2">
    <source>
        <dbReference type="Proteomes" id="UP001597063"/>
    </source>
</evidence>
<dbReference type="Proteomes" id="UP001597063">
    <property type="component" value="Unassembled WGS sequence"/>
</dbReference>
<keyword evidence="2" id="KW-1185">Reference proteome</keyword>
<sequence>MARIYRSTALGRLRDRIITSLLRKGVGPPGLYLLTVPGRKTGIPRTTPVAPHEDGGTRWLVAPYGPDGWARNARAAGRVTLTRGRTVESFTVVELGPEEAAPVLKRYLAEHPRTVGPYFDVSADADLKDFAAEAARHPVFLLRTV</sequence>
<comment type="caution">
    <text evidence="1">The sequence shown here is derived from an EMBL/GenBank/DDBJ whole genome shotgun (WGS) entry which is preliminary data.</text>
</comment>
<dbReference type="InterPro" id="IPR004378">
    <property type="entry name" value="F420H2_quin_Rdtase"/>
</dbReference>
<dbReference type="RefSeq" id="WP_131755404.1">
    <property type="nucleotide sequence ID" value="NZ_CAACUY010000005.1"/>
</dbReference>
<accession>A0ABW2XX73</accession>
<dbReference type="EMBL" id="JBHTGP010000018">
    <property type="protein sequence ID" value="MFD0690113.1"/>
    <property type="molecule type" value="Genomic_DNA"/>
</dbReference>
<evidence type="ECO:0000313" key="1">
    <source>
        <dbReference type="EMBL" id="MFD0690113.1"/>
    </source>
</evidence>
<reference evidence="2" key="1">
    <citation type="journal article" date="2019" name="Int. J. Syst. Evol. Microbiol.">
        <title>The Global Catalogue of Microorganisms (GCM) 10K type strain sequencing project: providing services to taxonomists for standard genome sequencing and annotation.</title>
        <authorList>
            <consortium name="The Broad Institute Genomics Platform"/>
            <consortium name="The Broad Institute Genome Sequencing Center for Infectious Disease"/>
            <person name="Wu L."/>
            <person name="Ma J."/>
        </authorList>
    </citation>
    <scope>NUCLEOTIDE SEQUENCE [LARGE SCALE GENOMIC DNA]</scope>
    <source>
        <strain evidence="2">JCM 9371</strain>
    </source>
</reference>
<gene>
    <name evidence="1" type="ORF">ACFQZM_36875</name>
</gene>
<name>A0ABW2XX73_9ACTN</name>
<dbReference type="NCBIfam" id="TIGR00026">
    <property type="entry name" value="hi_GC_TIGR00026"/>
    <property type="match status" value="1"/>
</dbReference>
<proteinExistence type="predicted"/>
<protein>
    <submittedName>
        <fullName evidence="1">Nitroreductase family deazaflavin-dependent oxidoreductase</fullName>
    </submittedName>
</protein>
<dbReference type="InterPro" id="IPR012349">
    <property type="entry name" value="Split_barrel_FMN-bd"/>
</dbReference>